<dbReference type="PANTHER" id="PTHR43394">
    <property type="entry name" value="ATP-DEPENDENT PERMEASE MDL1, MITOCHONDRIAL"/>
    <property type="match status" value="1"/>
</dbReference>
<accession>A0A9J2P0Z5</accession>
<feature type="transmembrane region" description="Helical" evidence="14">
    <location>
        <begin position="1060"/>
        <end position="1080"/>
    </location>
</feature>
<dbReference type="Pfam" id="PF00005">
    <property type="entry name" value="ABC_tran"/>
    <property type="match status" value="2"/>
</dbReference>
<evidence type="ECO:0000259" key="15">
    <source>
        <dbReference type="PROSITE" id="PS50893"/>
    </source>
</evidence>
<dbReference type="Proteomes" id="UP000036681">
    <property type="component" value="Unplaced"/>
</dbReference>
<evidence type="ECO:0000256" key="6">
    <source>
        <dbReference type="ARBA" id="ARBA00022840"/>
    </source>
</evidence>
<dbReference type="FunFam" id="1.20.1560.10:FF:000216">
    <property type="entry name" value="HAlF transporter (PGP related)"/>
    <property type="match status" value="1"/>
</dbReference>
<feature type="transmembrane region" description="Helical" evidence="14">
    <location>
        <begin position="280"/>
        <end position="298"/>
    </location>
</feature>
<dbReference type="InterPro" id="IPR017871">
    <property type="entry name" value="ABC_transporter-like_CS"/>
</dbReference>
<dbReference type="SMART" id="SM00382">
    <property type="entry name" value="AAA"/>
    <property type="match status" value="2"/>
</dbReference>
<feature type="compositionally biased region" description="Low complexity" evidence="13">
    <location>
        <begin position="1711"/>
        <end position="1727"/>
    </location>
</feature>
<evidence type="ECO:0000313" key="17">
    <source>
        <dbReference type="Proteomes" id="UP000036681"/>
    </source>
</evidence>
<evidence type="ECO:0000256" key="3">
    <source>
        <dbReference type="ARBA" id="ARBA00022448"/>
    </source>
</evidence>
<dbReference type="CDD" id="cd18572">
    <property type="entry name" value="ABC_6TM_TAP"/>
    <property type="match status" value="2"/>
</dbReference>
<dbReference type="CDD" id="cd03249">
    <property type="entry name" value="ABC_MTABC3_MDL1_MDL2"/>
    <property type="match status" value="1"/>
</dbReference>
<reference evidence="18" key="1">
    <citation type="submission" date="2023-03" db="UniProtKB">
        <authorList>
            <consortium name="WormBaseParasite"/>
        </authorList>
    </citation>
    <scope>IDENTIFICATION</scope>
</reference>
<keyword evidence="3" id="KW-0813">Transport</keyword>
<evidence type="ECO:0000256" key="10">
    <source>
        <dbReference type="ARBA" id="ARBA00023136"/>
    </source>
</evidence>
<feature type="transmembrane region" description="Helical" evidence="14">
    <location>
        <begin position="1033"/>
        <end position="1054"/>
    </location>
</feature>
<evidence type="ECO:0000256" key="5">
    <source>
        <dbReference type="ARBA" id="ARBA00022741"/>
    </source>
</evidence>
<comment type="similarity">
    <text evidence="2">Belongs to the ABC transporter superfamily. ABCB family. MHC peptide exporter (TC 3.A.1.209) subfamily.</text>
</comment>
<dbReference type="Gene3D" id="1.20.1560.10">
    <property type="entry name" value="ABC transporter type 1, transmembrane domain"/>
    <property type="match status" value="2"/>
</dbReference>
<dbReference type="InterPro" id="IPR013305">
    <property type="entry name" value="ABC_Tap-like"/>
</dbReference>
<dbReference type="GO" id="GO:0015421">
    <property type="term" value="F:ABC-type oligopeptide transporter activity"/>
    <property type="evidence" value="ECO:0007669"/>
    <property type="project" value="TreeGrafter"/>
</dbReference>
<feature type="transmembrane region" description="Helical" evidence="14">
    <location>
        <begin position="1180"/>
        <end position="1202"/>
    </location>
</feature>
<dbReference type="InterPro" id="IPR027417">
    <property type="entry name" value="P-loop_NTPase"/>
</dbReference>
<feature type="transmembrane region" description="Helical" evidence="14">
    <location>
        <begin position="999"/>
        <end position="1021"/>
    </location>
</feature>
<feature type="transmembrane region" description="Helical" evidence="14">
    <location>
        <begin position="885"/>
        <end position="907"/>
    </location>
</feature>
<feature type="transmembrane region" description="Helical" evidence="14">
    <location>
        <begin position="382"/>
        <end position="400"/>
    </location>
</feature>
<dbReference type="GO" id="GO:0012505">
    <property type="term" value="C:endomembrane system"/>
    <property type="evidence" value="ECO:0007669"/>
    <property type="project" value="UniProtKB-SubCell"/>
</dbReference>
<evidence type="ECO:0000256" key="9">
    <source>
        <dbReference type="ARBA" id="ARBA00022989"/>
    </source>
</evidence>
<dbReference type="PROSITE" id="PS50893">
    <property type="entry name" value="ABC_TRANSPORTER_2"/>
    <property type="match status" value="2"/>
</dbReference>
<dbReference type="InterPro" id="IPR003593">
    <property type="entry name" value="AAA+_ATPase"/>
</dbReference>
<evidence type="ECO:0000256" key="8">
    <source>
        <dbReference type="ARBA" id="ARBA00022967"/>
    </source>
</evidence>
<dbReference type="InterPro" id="IPR039421">
    <property type="entry name" value="Type_1_exporter"/>
</dbReference>
<feature type="domain" description="ABC transmembrane type-1" evidence="16">
    <location>
        <begin position="245"/>
        <end position="579"/>
    </location>
</feature>
<dbReference type="PANTHER" id="PTHR43394:SF19">
    <property type="entry name" value="ABC TRANSPORTER B FAMILY"/>
    <property type="match status" value="1"/>
</dbReference>
<dbReference type="GO" id="GO:0005524">
    <property type="term" value="F:ATP binding"/>
    <property type="evidence" value="ECO:0007669"/>
    <property type="project" value="UniProtKB-KW"/>
</dbReference>
<feature type="domain" description="ABC transporter" evidence="15">
    <location>
        <begin position="1464"/>
        <end position="1700"/>
    </location>
</feature>
<feature type="transmembrane region" description="Helical" evidence="14">
    <location>
        <begin position="169"/>
        <end position="190"/>
    </location>
</feature>
<dbReference type="GO" id="GO:0016887">
    <property type="term" value="F:ATP hydrolysis activity"/>
    <property type="evidence" value="ECO:0007669"/>
    <property type="project" value="InterPro"/>
</dbReference>
<feature type="region of interest" description="Disordered" evidence="13">
    <location>
        <begin position="1707"/>
        <end position="1736"/>
    </location>
</feature>
<keyword evidence="10 14" id="KW-0472">Membrane</keyword>
<evidence type="ECO:0000259" key="16">
    <source>
        <dbReference type="PROSITE" id="PS50929"/>
    </source>
</evidence>
<keyword evidence="8" id="KW-1278">Translocase</keyword>
<protein>
    <recommendedName>
        <fullName evidence="11">ABC-type antigen peptide transporter</fullName>
        <ecNumber evidence="11">7.4.2.14</ecNumber>
    </recommendedName>
</protein>
<name>A0A9J2P0Z5_ASCLU</name>
<dbReference type="Gene3D" id="3.40.50.300">
    <property type="entry name" value="P-loop containing nucleotide triphosphate hydrolases"/>
    <property type="match status" value="2"/>
</dbReference>
<feature type="transmembrane region" description="Helical" evidence="14">
    <location>
        <begin position="1288"/>
        <end position="1310"/>
    </location>
</feature>
<dbReference type="InterPro" id="IPR036640">
    <property type="entry name" value="ABC1_TM_sf"/>
</dbReference>
<keyword evidence="17" id="KW-1185">Reference proteome</keyword>
<dbReference type="PROSITE" id="PS50929">
    <property type="entry name" value="ABC_TM1F"/>
    <property type="match status" value="2"/>
</dbReference>
<dbReference type="InterPro" id="IPR011527">
    <property type="entry name" value="ABC1_TM_dom"/>
</dbReference>
<feature type="transmembrane region" description="Helical" evidence="14">
    <location>
        <begin position="105"/>
        <end position="126"/>
    </location>
</feature>
<keyword evidence="6" id="KW-0067">ATP-binding</keyword>
<feature type="transmembrane region" description="Helical" evidence="14">
    <location>
        <begin position="955"/>
        <end position="979"/>
    </location>
</feature>
<feature type="transmembrane region" description="Helical" evidence="14">
    <location>
        <begin position="52"/>
        <end position="72"/>
    </location>
</feature>
<evidence type="ECO:0000256" key="13">
    <source>
        <dbReference type="SAM" id="MobiDB-lite"/>
    </source>
</evidence>
<dbReference type="SUPFAM" id="SSF52540">
    <property type="entry name" value="P-loop containing nucleoside triphosphate hydrolases"/>
    <property type="match status" value="2"/>
</dbReference>
<evidence type="ECO:0000256" key="1">
    <source>
        <dbReference type="ARBA" id="ARBA00004127"/>
    </source>
</evidence>
<dbReference type="NCBIfam" id="TIGR00958">
    <property type="entry name" value="3a01208"/>
    <property type="match status" value="1"/>
</dbReference>
<dbReference type="PROSITE" id="PS00211">
    <property type="entry name" value="ABC_TRANSPORTER_1"/>
    <property type="match status" value="2"/>
</dbReference>
<feature type="transmembrane region" description="Helical" evidence="14">
    <location>
        <begin position="138"/>
        <end position="157"/>
    </location>
</feature>
<evidence type="ECO:0000256" key="4">
    <source>
        <dbReference type="ARBA" id="ARBA00022692"/>
    </source>
</evidence>
<feature type="transmembrane region" description="Helical" evidence="14">
    <location>
        <begin position="406"/>
        <end position="423"/>
    </location>
</feature>
<sequence length="1758" mass="199068">MSSGKRLENKFTEEAVMKGGKWRALNALGGVALELSDLSIYQRKQYAMQRCVAVWLVCAYLFFDIACSILPFPLYDTDKGFNIALILNYLLLLDGYDFTETPIDFVILAFMRFFILVMAISLKIYFEDVVLKQLLIPLLTFSLFSWAFTIIKLLAFAENAVILYCMGPWLSLIWNVLATGLLLVLWRFVLMSAPGLNYERLLEHRSSESRTEERDDRTTASGREGAFEHAVRLLRYCKTQWTWFLAGLIFLVIQSVARMFLPYLTGQVIANIVQVRSYDVLVRSVIWMTVLSFITVFFDGLRGGCFDYATALVNRQIRCDLFRSLVKQEIAFFDSTRTGLLLFLSEKNIQNVFHYDGEREITSRLTADCQTMSSTVSTNLNTFMRNGLMLVGALVIMFALSWRLTMVTFMIVPVVAFATRLYGLNYDVRTFFMVWHEIRVHFSALLGDVSDGDFNTDEVKLSERTQSTVAGANEIADEVMSTMRTVRSFACESRESDRFEKSLDDVVQISKKKSISFIGFTWVNAGCDRIIEVAVLCYGGHLVLSGKMTPDNLIAFLLYQMQLGENLYYLGTVFAGLMESVGASRKVFEYMLRKPTVTNTGAMRLPVKGLIRFEGVSFAYPSRPKNFVLKAMSFTIYPGETVALVGPSGGGKSSIVALIEHFYNPNSGNVFIDGMPVSSYDHEFIHQKIALVAQEPVLYDGSVRYNILYGMDNGDEGAMIRAAKMANVHDFVMETENQYDTNCGEKGVQMSGGQKQRIAIARALVRDPAVLILDEATSALDAESERIVQEAITACSRKRTIIVIAHRLSTVEKADRIFVVNKGEIVQVSIRLVSHGDKEDTGSYCKKMVYIERWSRDSCWPTTRVMLERLERLDIRLYHQYTISLRFICSFWLIAMLLLTKCVSLFIGYENSFLKFSSVFEVYAVYLLLHNPFCTKIRFLRCKIEQVMSWSVKSAIVIAVSLSLSDLLLTCLAICWHADWPSISTFKQQFIDYSFLSSIADFFFLCWIRILFLLFGLLLLLTQTRSNGTITKLSRLVFSLSILFYAFSPTKLLALCEERSILFVGDYIAMIWNFIASFAMDRVWKSVYVKIFHSYTRLEEESSEEDEEQDVYEEKQRPKKTFELILRLLEYCQREWIWHLSGFTWLFIYSITRIFVPYYTGQVVATVVEAKKEHPHDLDFGYALLVDSVKLMMIISFSSAIAGGFRGGSFEYAYARINRAIRYNLFSSLVKQEVAFYDAHKTGEVTSRLTADCQTMSDTVSLNVNVFLRNIVMLGGSMLFMMKLSWRLSLVTFIVVPIIFVASEIFGSYYDVLTERTQNAVAHSNDVAEEVLSTMRTVRSFACENVEADRYYVKLTNTLNVTKSKAIAYIGFLWVSELFQTFILVVVLWYGGHLVLSGKLKADLLVSFLLYQMQLGENLREMGEVWTGLMQSVGASRKVFEYIDRKPRIDTDGPYKPDKMNGRIEFRNVYFSYPTRPSLPILKDLSFTVEPGQTVALVGPSGSGKSSCIALLEHFYSPNSGQVLVDGIPIEDYDHHIIHTKMALVGQEPVLFARSITENISYGLQTVTDEDIINAAQMANAHDFIIQTTYKYGTNVGEKGSQMSGGQKQRIAIARALVRQPIILLLDEATSALDTESEAQVQEAIYKNLKGKSVLLIAHRLSTVEMADKIVVINSGRVEQQGTHAELVSQDGLYRNLVQRQMMQNDEDKSALPAVSTSSAASTSGHSQQLSISPRTQSMAKSLLATSFTPSTSNYQAH</sequence>
<keyword evidence="9 14" id="KW-1133">Transmembrane helix</keyword>
<proteinExistence type="inferred from homology"/>
<keyword evidence="4 14" id="KW-0812">Transmembrane</keyword>
<dbReference type="InterPro" id="IPR003439">
    <property type="entry name" value="ABC_transporter-like_ATP-bd"/>
</dbReference>
<feature type="domain" description="ABC transporter" evidence="15">
    <location>
        <begin position="611"/>
        <end position="847"/>
    </location>
</feature>
<evidence type="ECO:0000256" key="12">
    <source>
        <dbReference type="ARBA" id="ARBA00048240"/>
    </source>
</evidence>
<feature type="domain" description="ABC transmembrane type-1" evidence="16">
    <location>
        <begin position="1142"/>
        <end position="1431"/>
    </location>
</feature>
<organism evidence="17 18">
    <name type="scientific">Ascaris lumbricoides</name>
    <name type="common">Giant roundworm</name>
    <dbReference type="NCBI Taxonomy" id="6252"/>
    <lineage>
        <taxon>Eukaryota</taxon>
        <taxon>Metazoa</taxon>
        <taxon>Ecdysozoa</taxon>
        <taxon>Nematoda</taxon>
        <taxon>Chromadorea</taxon>
        <taxon>Rhabditida</taxon>
        <taxon>Spirurina</taxon>
        <taxon>Ascaridomorpha</taxon>
        <taxon>Ascaridoidea</taxon>
        <taxon>Ascarididae</taxon>
        <taxon>Ascaris</taxon>
    </lineage>
</organism>
<feature type="transmembrane region" description="Helical" evidence="14">
    <location>
        <begin position="1366"/>
        <end position="1391"/>
    </location>
</feature>
<comment type="catalytic activity">
    <reaction evidence="12">
        <text>a peptide antigen(in) + ATP + H2O = a peptide antigen(out) + ADP + phosphate + H(+)</text>
        <dbReference type="Rhea" id="RHEA:65972"/>
        <dbReference type="Rhea" id="RHEA-COMP:16941"/>
        <dbReference type="ChEBI" id="CHEBI:15377"/>
        <dbReference type="ChEBI" id="CHEBI:15378"/>
        <dbReference type="ChEBI" id="CHEBI:30616"/>
        <dbReference type="ChEBI" id="CHEBI:43474"/>
        <dbReference type="ChEBI" id="CHEBI:166823"/>
        <dbReference type="ChEBI" id="CHEBI:456216"/>
        <dbReference type="EC" id="7.4.2.14"/>
    </reaction>
    <physiologicalReaction direction="left-to-right" evidence="12">
        <dbReference type="Rhea" id="RHEA:65973"/>
    </physiologicalReaction>
</comment>
<feature type="transmembrane region" description="Helical" evidence="14">
    <location>
        <begin position="913"/>
        <end position="934"/>
    </location>
</feature>
<keyword evidence="5" id="KW-0547">Nucleotide-binding</keyword>
<evidence type="ECO:0000256" key="14">
    <source>
        <dbReference type="SAM" id="Phobius"/>
    </source>
</evidence>
<evidence type="ECO:0000256" key="7">
    <source>
        <dbReference type="ARBA" id="ARBA00022856"/>
    </source>
</evidence>
<feature type="transmembrane region" description="Helical" evidence="14">
    <location>
        <begin position="1136"/>
        <end position="1160"/>
    </location>
</feature>
<evidence type="ECO:0000256" key="2">
    <source>
        <dbReference type="ARBA" id="ARBA00006493"/>
    </source>
</evidence>
<dbReference type="GO" id="GO:0015433">
    <property type="term" value="F:ABC-type peptide antigen transporter activity"/>
    <property type="evidence" value="ECO:0007669"/>
    <property type="project" value="UniProtKB-EC"/>
</dbReference>
<feature type="transmembrane region" description="Helical" evidence="14">
    <location>
        <begin position="241"/>
        <end position="260"/>
    </location>
</feature>
<dbReference type="SUPFAM" id="SSF90123">
    <property type="entry name" value="ABC transporter transmembrane region"/>
    <property type="match status" value="2"/>
</dbReference>
<evidence type="ECO:0000313" key="18">
    <source>
        <dbReference type="WBParaSite" id="ALUE_0000347501-mRNA-1"/>
    </source>
</evidence>
<evidence type="ECO:0000256" key="11">
    <source>
        <dbReference type="ARBA" id="ARBA00034522"/>
    </source>
</evidence>
<dbReference type="GO" id="GO:0016020">
    <property type="term" value="C:membrane"/>
    <property type="evidence" value="ECO:0007669"/>
    <property type="project" value="InterPro"/>
</dbReference>
<dbReference type="WBParaSite" id="ALUE_0000347501-mRNA-1">
    <property type="protein sequence ID" value="ALUE_0000347501-mRNA-1"/>
    <property type="gene ID" value="ALUE_0000347501"/>
</dbReference>
<keyword evidence="7" id="KW-0653">Protein transport</keyword>
<dbReference type="Pfam" id="PF00664">
    <property type="entry name" value="ABC_membrane"/>
    <property type="match status" value="4"/>
</dbReference>
<dbReference type="EC" id="7.4.2.14" evidence="11"/>
<dbReference type="FunFam" id="3.40.50.300:FF:000140">
    <property type="entry name" value="Lipid A export ATP-binding/permease protein MsbA"/>
    <property type="match status" value="2"/>
</dbReference>
<comment type="subcellular location">
    <subcellularLocation>
        <location evidence="1">Endomembrane system</location>
        <topology evidence="1">Multi-pass membrane protein</topology>
    </subcellularLocation>
</comment>
<keyword evidence="7" id="KW-0571">Peptide transport</keyword>